<comment type="caution">
    <text evidence="1">The sequence shown here is derived from an EMBL/GenBank/DDBJ whole genome shotgun (WGS) entry which is preliminary data.</text>
</comment>
<dbReference type="Proteomes" id="UP000535838">
    <property type="component" value="Unassembled WGS sequence"/>
</dbReference>
<evidence type="ECO:0000313" key="1">
    <source>
        <dbReference type="EMBL" id="MBB6633866.1"/>
    </source>
</evidence>
<organism evidence="1 2">
    <name type="scientific">Cohnella thailandensis</name>
    <dbReference type="NCBI Taxonomy" id="557557"/>
    <lineage>
        <taxon>Bacteria</taxon>
        <taxon>Bacillati</taxon>
        <taxon>Bacillota</taxon>
        <taxon>Bacilli</taxon>
        <taxon>Bacillales</taxon>
        <taxon>Paenibacillaceae</taxon>
        <taxon>Cohnella</taxon>
    </lineage>
</organism>
<sequence>MTEHGQEAADKRKTYYVALGAGQILEDREAAPFEYEIRANEEELNKLQELFEELASADEATASHMMSAILVSASDEDMNADYDHQFQKVYQLIYELGTEKTKRHIESIGVVH</sequence>
<evidence type="ECO:0008006" key="3">
    <source>
        <dbReference type="Google" id="ProtNLM"/>
    </source>
</evidence>
<reference evidence="1 2" key="1">
    <citation type="submission" date="2020-08" db="EMBL/GenBank/DDBJ databases">
        <title>Cohnella phylogeny.</title>
        <authorList>
            <person name="Dunlap C."/>
        </authorList>
    </citation>
    <scope>NUCLEOTIDE SEQUENCE [LARGE SCALE GENOMIC DNA]</scope>
    <source>
        <strain evidence="1 2">DSM 25241</strain>
    </source>
</reference>
<keyword evidence="2" id="KW-1185">Reference proteome</keyword>
<gene>
    <name evidence="1" type="ORF">H7B67_07070</name>
</gene>
<evidence type="ECO:0000313" key="2">
    <source>
        <dbReference type="Proteomes" id="UP000535838"/>
    </source>
</evidence>
<dbReference type="AlphaFoldDB" id="A0A841STF2"/>
<accession>A0A841STF2</accession>
<proteinExistence type="predicted"/>
<protein>
    <recommendedName>
        <fullName evidence="3">Hydrolase</fullName>
    </recommendedName>
</protein>
<name>A0A841STF2_9BACL</name>
<dbReference type="EMBL" id="JACJVQ010000005">
    <property type="protein sequence ID" value="MBB6633866.1"/>
    <property type="molecule type" value="Genomic_DNA"/>
</dbReference>